<gene>
    <name evidence="2" type="ORF">IAB88_05600</name>
</gene>
<comment type="caution">
    <text evidence="2">The sequence shown here is derived from an EMBL/GenBank/DDBJ whole genome shotgun (WGS) entry which is preliminary data.</text>
</comment>
<dbReference type="InterPro" id="IPR000998">
    <property type="entry name" value="MAM_dom"/>
</dbReference>
<dbReference type="Gene3D" id="2.60.40.10">
    <property type="entry name" value="Immunoglobulins"/>
    <property type="match status" value="2"/>
</dbReference>
<dbReference type="GO" id="GO:0005975">
    <property type="term" value="P:carbohydrate metabolic process"/>
    <property type="evidence" value="ECO:0007669"/>
    <property type="project" value="UniProtKB-ARBA"/>
</dbReference>
<accession>A0A9D9NK70</accession>
<evidence type="ECO:0000259" key="1">
    <source>
        <dbReference type="PROSITE" id="PS50060"/>
    </source>
</evidence>
<dbReference type="GO" id="GO:0016020">
    <property type="term" value="C:membrane"/>
    <property type="evidence" value="ECO:0007669"/>
    <property type="project" value="InterPro"/>
</dbReference>
<reference evidence="2" key="1">
    <citation type="submission" date="2020-10" db="EMBL/GenBank/DDBJ databases">
        <authorList>
            <person name="Gilroy R."/>
        </authorList>
    </citation>
    <scope>NUCLEOTIDE SEQUENCE</scope>
    <source>
        <strain evidence="2">6919</strain>
    </source>
</reference>
<dbReference type="InterPro" id="IPR013783">
    <property type="entry name" value="Ig-like_fold"/>
</dbReference>
<dbReference type="SUPFAM" id="SSF49265">
    <property type="entry name" value="Fibronectin type III"/>
    <property type="match status" value="1"/>
</dbReference>
<evidence type="ECO:0000313" key="2">
    <source>
        <dbReference type="EMBL" id="MBO8476450.1"/>
    </source>
</evidence>
<proteinExistence type="predicted"/>
<name>A0A9D9NK70_9BACT</name>
<organism evidence="2 3">
    <name type="scientific">Candidatus Limisoma faecipullorum</name>
    <dbReference type="NCBI Taxonomy" id="2840854"/>
    <lineage>
        <taxon>Bacteria</taxon>
        <taxon>Pseudomonadati</taxon>
        <taxon>Bacteroidota</taxon>
        <taxon>Bacteroidia</taxon>
        <taxon>Bacteroidales</taxon>
        <taxon>Candidatus Limisoma</taxon>
    </lineage>
</organism>
<dbReference type="CDD" id="cd00063">
    <property type="entry name" value="FN3"/>
    <property type="match status" value="1"/>
</dbReference>
<dbReference type="Proteomes" id="UP000823598">
    <property type="component" value="Unassembled WGS sequence"/>
</dbReference>
<dbReference type="InterPro" id="IPR036116">
    <property type="entry name" value="FN3_sf"/>
</dbReference>
<sequence length="654" mass="71446">MGDAGGDSGSETAEEWTLLERHKYEYEYNADGNVSRKVTSVWRDYLDDYEVESDLTYEYFYGSNDALELDYANNFDAENAFDGFVTEDGNNDGEGWRLENGVVTCTSSQASEAPEILYLPALRLTTENEVEVIFKAKVADATKPGKLQMILCSNDEKHTVLGPIGQIWNITGTEYQEIKGLIVPEKADAYVIGICFDNNQTGAQVIIDELEVKNGRSTATPSAPFDFTATPATDGSLQVQLIWYAPNTDIAGNFINHADKMELYREGVEEPVYTTEAVGATLAAQYIDQSIPEKGEYTYRVYAYLNGLKSDAAVVKVKVGYPVPPALENLKVVENDDHTVTLSWDAPAEEYGDVKYYIVRNNEVELATAFEGTTFVDNTIDVSAGQTFVFYFVQSYNEIGYNRGTTSELLFVGEPSGVPFKESFAGGVSSHQWMNEVVNGYDAAWGTGSGTTTNPSAEPQDGDGGLAAFLSTILAEGDAVRFTSEKIDISSIAEPELTFHMYLTDGELTGDALVVEASKDNGEYEILSDPFNVSGNSATGWVKQYVSLDKFKGERNVRLSFRGVSAATYDILIDNIVVDNKDNGGVDEQFAATAKVYAADGEIIINALEESDIRVYNMNGVQVYAGRGLDARIQAEAGMYIVTVDGVAVKVAVM</sequence>
<dbReference type="InterPro" id="IPR013320">
    <property type="entry name" value="ConA-like_dom_sf"/>
</dbReference>
<dbReference type="AlphaFoldDB" id="A0A9D9NK70"/>
<reference evidence="2" key="2">
    <citation type="journal article" date="2021" name="PeerJ">
        <title>Extensive microbial diversity within the chicken gut microbiome revealed by metagenomics and culture.</title>
        <authorList>
            <person name="Gilroy R."/>
            <person name="Ravi A."/>
            <person name="Getino M."/>
            <person name="Pursley I."/>
            <person name="Horton D.L."/>
            <person name="Alikhan N.F."/>
            <person name="Baker D."/>
            <person name="Gharbi K."/>
            <person name="Hall N."/>
            <person name="Watson M."/>
            <person name="Adriaenssens E.M."/>
            <person name="Foster-Nyarko E."/>
            <person name="Jarju S."/>
            <person name="Secka A."/>
            <person name="Antonio M."/>
            <person name="Oren A."/>
            <person name="Chaudhuri R.R."/>
            <person name="La Ragione R."/>
            <person name="Hildebrand F."/>
            <person name="Pallen M.J."/>
        </authorList>
    </citation>
    <scope>NUCLEOTIDE SEQUENCE</scope>
    <source>
        <strain evidence="2">6919</strain>
    </source>
</reference>
<dbReference type="PROSITE" id="PS50060">
    <property type="entry name" value="MAM_2"/>
    <property type="match status" value="1"/>
</dbReference>
<dbReference type="GO" id="GO:0004553">
    <property type="term" value="F:hydrolase activity, hydrolyzing O-glycosyl compounds"/>
    <property type="evidence" value="ECO:0007669"/>
    <property type="project" value="UniProtKB-ARBA"/>
</dbReference>
<evidence type="ECO:0000313" key="3">
    <source>
        <dbReference type="Proteomes" id="UP000823598"/>
    </source>
</evidence>
<feature type="domain" description="MAM" evidence="1">
    <location>
        <begin position="416"/>
        <end position="578"/>
    </location>
</feature>
<dbReference type="SUPFAM" id="SSF49899">
    <property type="entry name" value="Concanavalin A-like lectins/glucanases"/>
    <property type="match status" value="1"/>
</dbReference>
<dbReference type="Gene3D" id="2.60.120.200">
    <property type="match status" value="1"/>
</dbReference>
<dbReference type="InterPro" id="IPR003961">
    <property type="entry name" value="FN3_dom"/>
</dbReference>
<protein>
    <recommendedName>
        <fullName evidence="1">MAM domain-containing protein</fullName>
    </recommendedName>
</protein>
<dbReference type="SMART" id="SM00060">
    <property type="entry name" value="FN3"/>
    <property type="match status" value="2"/>
</dbReference>
<dbReference type="EMBL" id="JADIMC010000064">
    <property type="protein sequence ID" value="MBO8476450.1"/>
    <property type="molecule type" value="Genomic_DNA"/>
</dbReference>